<dbReference type="RefSeq" id="WP_279297296.1">
    <property type="nucleotide sequence ID" value="NZ_JAOTIF010000008.1"/>
</dbReference>
<reference evidence="2" key="1">
    <citation type="submission" date="2022-09" db="EMBL/GenBank/DDBJ databases">
        <authorList>
            <person name="Yuan C."/>
            <person name="Ke Z."/>
        </authorList>
    </citation>
    <scope>NUCLEOTIDE SEQUENCE</scope>
    <source>
        <strain evidence="2">LB-8</strain>
    </source>
</reference>
<dbReference type="InterPro" id="IPR012347">
    <property type="entry name" value="Ferritin-like"/>
</dbReference>
<dbReference type="PANTHER" id="PTHR34400:SF4">
    <property type="entry name" value="MEMBRANE PROTEIN"/>
    <property type="match status" value="1"/>
</dbReference>
<feature type="domain" description="Iminophenyl-pyruvate dimer synthase" evidence="1">
    <location>
        <begin position="24"/>
        <end position="236"/>
    </location>
</feature>
<dbReference type="AlphaFoldDB" id="A0A9X2XVN9"/>
<dbReference type="Gene3D" id="1.20.1260.10">
    <property type="match status" value="1"/>
</dbReference>
<protein>
    <submittedName>
        <fullName evidence="2">Ferritin-like protein</fullName>
    </submittedName>
</protein>
<name>A0A9X2XVN9_9BACT</name>
<gene>
    <name evidence="2" type="ORF">OCK74_12055</name>
</gene>
<keyword evidence="3" id="KW-1185">Reference proteome</keyword>
<evidence type="ECO:0000259" key="1">
    <source>
        <dbReference type="Pfam" id="PF12902"/>
    </source>
</evidence>
<dbReference type="CDD" id="cd00657">
    <property type="entry name" value="Ferritin_like"/>
    <property type="match status" value="1"/>
</dbReference>
<dbReference type="SUPFAM" id="SSF47240">
    <property type="entry name" value="Ferritin-like"/>
    <property type="match status" value="1"/>
</dbReference>
<proteinExistence type="predicted"/>
<dbReference type="Pfam" id="PF12902">
    <property type="entry name" value="Ferritin-like"/>
    <property type="match status" value="1"/>
</dbReference>
<evidence type="ECO:0000313" key="2">
    <source>
        <dbReference type="EMBL" id="MCU7549855.1"/>
    </source>
</evidence>
<accession>A0A9X2XVN9</accession>
<dbReference type="EMBL" id="JAOTIF010000008">
    <property type="protein sequence ID" value="MCU7549855.1"/>
    <property type="molecule type" value="Genomic_DNA"/>
</dbReference>
<dbReference type="InterPro" id="IPR009078">
    <property type="entry name" value="Ferritin-like_SF"/>
</dbReference>
<organism evidence="2 3">
    <name type="scientific">Paraflavisolibacter caeni</name>
    <dbReference type="NCBI Taxonomy" id="2982496"/>
    <lineage>
        <taxon>Bacteria</taxon>
        <taxon>Pseudomonadati</taxon>
        <taxon>Bacteroidota</taxon>
        <taxon>Chitinophagia</taxon>
        <taxon>Chitinophagales</taxon>
        <taxon>Chitinophagaceae</taxon>
        <taxon>Paraflavisolibacter</taxon>
    </lineage>
</organism>
<dbReference type="Proteomes" id="UP001155483">
    <property type="component" value="Unassembled WGS sequence"/>
</dbReference>
<dbReference type="PANTHER" id="PTHR34400">
    <property type="match status" value="1"/>
</dbReference>
<sequence length="354" mass="39084">MIKISREIFALTETGDIEDLKKALQHAIELEHSTIPPYLYAMYSLSGSGSVANQKIAATIMDIALEEMLHMLLVGNILKAIGSSPQVFSENFVPNYPSSLPGSVGSVVVPLKPFSRQVVKDIFMEIEAPENPLNFEIKEIAFTLEPPKTIGEFYGRIKKVFEEQGDAIITDTTGDTQPTSSFPVNMRITSAQKAIDAINVIVEQGEGTSTTPLFPDGDASPDNDHLAHFYRFAELVYGKIKKNPAPKPGDPPEKQFIYDSADPVSFDEQQVILLPDNPKSAQYAEGSDARALSDEFNRTYTRILKFIHQAFNTNPNRLDNAVNLMPMLSDTVARLMKIDLGNGKKAAPTFEFLP</sequence>
<comment type="caution">
    <text evidence="2">The sequence shown here is derived from an EMBL/GenBank/DDBJ whole genome shotgun (WGS) entry which is preliminary data.</text>
</comment>
<evidence type="ECO:0000313" key="3">
    <source>
        <dbReference type="Proteomes" id="UP001155483"/>
    </source>
</evidence>
<reference evidence="2" key="2">
    <citation type="submission" date="2023-04" db="EMBL/GenBank/DDBJ databases">
        <title>Paracnuella aquatica gen. nov., sp. nov., a member of the family Chitinophagaceae isolated from a hot spring.</title>
        <authorList>
            <person name="Wang C."/>
        </authorList>
    </citation>
    <scope>NUCLEOTIDE SEQUENCE</scope>
    <source>
        <strain evidence="2">LB-8</strain>
    </source>
</reference>
<dbReference type="InterPro" id="IPR026820">
    <property type="entry name" value="VioB/RebD_dom"/>
</dbReference>